<name>A0ABT6JH80_9GAMM</name>
<evidence type="ECO:0000256" key="2">
    <source>
        <dbReference type="ARBA" id="ARBA00022679"/>
    </source>
</evidence>
<dbReference type="Pfam" id="PF00132">
    <property type="entry name" value="Hexapep"/>
    <property type="match status" value="1"/>
</dbReference>
<dbReference type="InterPro" id="IPR051159">
    <property type="entry name" value="Hexapeptide_acetyltransf"/>
</dbReference>
<keyword evidence="2 4" id="KW-0808">Transferase</keyword>
<evidence type="ECO:0000256" key="1">
    <source>
        <dbReference type="ARBA" id="ARBA00007274"/>
    </source>
</evidence>
<dbReference type="SUPFAM" id="SSF51161">
    <property type="entry name" value="Trimeric LpxA-like enzymes"/>
    <property type="match status" value="1"/>
</dbReference>
<sequence>MSGSATPARPSPRQWLAGSPHPVAATLRTLRRGLRGFTLPAPRVLVRPYLWLFLGLRGLVFGARRLLVAEPLFKAYCTRLGRGVTTGIYVPWIQGKGDLEVGDHVHISGKLSVTFAARFVARPRLRIGARTDIAHDCRIVVGKEVTIGEGVEIAGGVTIRDSGGHPADPARRAAGAPPDEADVKPVAIHDNAWIGSQVLILPGSVIGEGSIISAYSVVGGTVAPYTIVAGNPARRIGTLTPPPDRAHLVATPPARTAAGSATATATTDATPAAAPTTSAAENTAG</sequence>
<evidence type="ECO:0000313" key="5">
    <source>
        <dbReference type="Proteomes" id="UP001156831"/>
    </source>
</evidence>
<proteinExistence type="inferred from homology"/>
<dbReference type="PANTHER" id="PTHR23416">
    <property type="entry name" value="SIALIC ACID SYNTHASE-RELATED"/>
    <property type="match status" value="1"/>
</dbReference>
<feature type="region of interest" description="Disordered" evidence="3">
    <location>
        <begin position="160"/>
        <end position="179"/>
    </location>
</feature>
<accession>A0ABT6JH80</accession>
<dbReference type="InterPro" id="IPR011004">
    <property type="entry name" value="Trimer_LpxA-like_sf"/>
</dbReference>
<feature type="region of interest" description="Disordered" evidence="3">
    <location>
        <begin position="254"/>
        <end position="285"/>
    </location>
</feature>
<dbReference type="Gene3D" id="2.160.10.10">
    <property type="entry name" value="Hexapeptide repeat proteins"/>
    <property type="match status" value="1"/>
</dbReference>
<dbReference type="InterPro" id="IPR001451">
    <property type="entry name" value="Hexapep"/>
</dbReference>
<dbReference type="Proteomes" id="UP001156831">
    <property type="component" value="Unassembled WGS sequence"/>
</dbReference>
<dbReference type="EMBL" id="JARXRN010000020">
    <property type="protein sequence ID" value="MDH5830030.1"/>
    <property type="molecule type" value="Genomic_DNA"/>
</dbReference>
<dbReference type="EC" id="2.3.1.-" evidence="4"/>
<dbReference type="PANTHER" id="PTHR23416:SF23">
    <property type="entry name" value="ACETYLTRANSFERASE C18B11.09C-RELATED"/>
    <property type="match status" value="1"/>
</dbReference>
<keyword evidence="4" id="KW-0012">Acyltransferase</keyword>
<evidence type="ECO:0000256" key="3">
    <source>
        <dbReference type="SAM" id="MobiDB-lite"/>
    </source>
</evidence>
<protein>
    <submittedName>
        <fullName evidence="4">Acyltransferase</fullName>
        <ecNumber evidence="4">2.3.1.-</ecNumber>
    </submittedName>
</protein>
<dbReference type="CDD" id="cd04647">
    <property type="entry name" value="LbH_MAT_like"/>
    <property type="match status" value="1"/>
</dbReference>
<evidence type="ECO:0000313" key="4">
    <source>
        <dbReference type="EMBL" id="MDH5830030.1"/>
    </source>
</evidence>
<comment type="caution">
    <text evidence="4">The sequence shown here is derived from an EMBL/GenBank/DDBJ whole genome shotgun (WGS) entry which is preliminary data.</text>
</comment>
<dbReference type="GO" id="GO:0016746">
    <property type="term" value="F:acyltransferase activity"/>
    <property type="evidence" value="ECO:0007669"/>
    <property type="project" value="UniProtKB-KW"/>
</dbReference>
<dbReference type="RefSeq" id="WP_280600474.1">
    <property type="nucleotide sequence ID" value="NZ_JARXRN010000020.1"/>
</dbReference>
<gene>
    <name evidence="4" type="ORF">QFW80_05790</name>
</gene>
<feature type="compositionally biased region" description="Low complexity" evidence="3">
    <location>
        <begin position="164"/>
        <end position="178"/>
    </location>
</feature>
<organism evidence="4 5">
    <name type="scientific">Luteimonas rhizosphaericola</name>
    <dbReference type="NCBI Taxonomy" id="3042024"/>
    <lineage>
        <taxon>Bacteria</taxon>
        <taxon>Pseudomonadati</taxon>
        <taxon>Pseudomonadota</taxon>
        <taxon>Gammaproteobacteria</taxon>
        <taxon>Lysobacterales</taxon>
        <taxon>Lysobacteraceae</taxon>
        <taxon>Luteimonas</taxon>
    </lineage>
</organism>
<keyword evidence="5" id="KW-1185">Reference proteome</keyword>
<reference evidence="4 5" key="1">
    <citation type="submission" date="2023-04" db="EMBL/GenBank/DDBJ databases">
        <title>Luteimonas sp. M1R5S18.</title>
        <authorList>
            <person name="Sun J.-Q."/>
        </authorList>
    </citation>
    <scope>NUCLEOTIDE SEQUENCE [LARGE SCALE GENOMIC DNA]</scope>
    <source>
        <strain evidence="4 5">M1R5S18</strain>
    </source>
</reference>
<comment type="similarity">
    <text evidence="1">Belongs to the transferase hexapeptide repeat family.</text>
</comment>